<name>A0A017H5F2_9FUSO</name>
<dbReference type="InterPro" id="IPR016195">
    <property type="entry name" value="Pol/histidinol_Pase-like"/>
</dbReference>
<evidence type="ECO:0000313" key="2">
    <source>
        <dbReference type="Proteomes" id="UP000031184"/>
    </source>
</evidence>
<dbReference type="PATRIC" id="fig|1226633.4.peg.1616"/>
<accession>A0A017H5F2</accession>
<dbReference type="EMBL" id="AUZI01000021">
    <property type="protein sequence ID" value="KID48676.1"/>
    <property type="molecule type" value="Genomic_DNA"/>
</dbReference>
<protein>
    <submittedName>
        <fullName evidence="1">Histidinol phosphatase</fullName>
    </submittedName>
</protein>
<proteinExistence type="predicted"/>
<sequence length="254" mass="29562">MISSIKLAPFFRDFIQQSEYENNGFFQDMHIHTPASDGFIKIEFLKQFLEDKKYLIAITDHNAIAGNLSLFQSGISVIPGLELGCQDGFELLVYFKTHDALVEFYEREVRPYQNVFRMAKTNRHIFEYLEILKEYSCHLSIPHIAGYMQKNFLENKTYIYELISMVDSLEIHNHSLSEAKNKKASYLQEKYQKFATFGSDAHSVTDLKRFYDICNQRETQFSKVVSSLWKAGSLAGIGEKHLMHFVMSYKNIIS</sequence>
<dbReference type="SUPFAM" id="SSF89550">
    <property type="entry name" value="PHP domain-like"/>
    <property type="match status" value="1"/>
</dbReference>
<dbReference type="Proteomes" id="UP000031184">
    <property type="component" value="Unassembled WGS sequence"/>
</dbReference>
<dbReference type="RefSeq" id="WP_005952482.1">
    <property type="nucleotide sequence ID" value="NZ_AOJP01000004.1"/>
</dbReference>
<comment type="caution">
    <text evidence="1">The sequence shown here is derived from an EMBL/GenBank/DDBJ whole genome shotgun (WGS) entry which is preliminary data.</text>
</comment>
<gene>
    <name evidence="1" type="ORF">C095_08030</name>
</gene>
<dbReference type="GeneID" id="75075409"/>
<dbReference type="Gene3D" id="3.20.20.140">
    <property type="entry name" value="Metal-dependent hydrolases"/>
    <property type="match status" value="1"/>
</dbReference>
<dbReference type="PANTHER" id="PTHR42924">
    <property type="entry name" value="EXONUCLEASE"/>
    <property type="match status" value="1"/>
</dbReference>
<dbReference type="OrthoDB" id="9804333at2"/>
<dbReference type="GO" id="GO:0004534">
    <property type="term" value="F:5'-3' RNA exonuclease activity"/>
    <property type="evidence" value="ECO:0007669"/>
    <property type="project" value="TreeGrafter"/>
</dbReference>
<dbReference type="InterPro" id="IPR052018">
    <property type="entry name" value="PHP_domain"/>
</dbReference>
<dbReference type="GO" id="GO:0035312">
    <property type="term" value="F:5'-3' DNA exonuclease activity"/>
    <property type="evidence" value="ECO:0007669"/>
    <property type="project" value="TreeGrafter"/>
</dbReference>
<evidence type="ECO:0000313" key="1">
    <source>
        <dbReference type="EMBL" id="KID48676.1"/>
    </source>
</evidence>
<dbReference type="PANTHER" id="PTHR42924:SF3">
    <property type="entry name" value="POLYMERASE_HISTIDINOL PHOSPHATASE N-TERMINAL DOMAIN-CONTAINING PROTEIN"/>
    <property type="match status" value="1"/>
</dbReference>
<organism evidence="1 2">
    <name type="scientific">Fusobacterium necrophorum subsp. funduliforme B35</name>
    <dbReference type="NCBI Taxonomy" id="1226633"/>
    <lineage>
        <taxon>Bacteria</taxon>
        <taxon>Fusobacteriati</taxon>
        <taxon>Fusobacteriota</taxon>
        <taxon>Fusobacteriia</taxon>
        <taxon>Fusobacteriales</taxon>
        <taxon>Fusobacteriaceae</taxon>
        <taxon>Fusobacterium</taxon>
    </lineage>
</organism>
<dbReference type="AlphaFoldDB" id="A0A017H5F2"/>
<reference evidence="1 2" key="1">
    <citation type="submission" date="2013-08" db="EMBL/GenBank/DDBJ databases">
        <title>An opportunistic ruminal bacterium that causes liver abscesses in cattle.</title>
        <authorList>
            <person name="Benahmed F.H."/>
            <person name="Rasmussen M."/>
            <person name="Harbottle H."/>
            <person name="Soppet D."/>
            <person name="Nagaraja T.G."/>
            <person name="Davidson M."/>
        </authorList>
    </citation>
    <scope>NUCLEOTIDE SEQUENCE [LARGE SCALE GENOMIC DNA]</scope>
    <source>
        <strain evidence="1 2">B35</strain>
    </source>
</reference>